<evidence type="ECO:0000313" key="2">
    <source>
        <dbReference type="EMBL" id="SMY27336.1"/>
    </source>
</evidence>
<protein>
    <submittedName>
        <fullName evidence="2">Uncharacterized protein</fullName>
    </submittedName>
</protein>
<feature type="region of interest" description="Disordered" evidence="1">
    <location>
        <begin position="1"/>
        <end position="33"/>
    </location>
</feature>
<feature type="compositionally biased region" description="Basic and acidic residues" evidence="1">
    <location>
        <begin position="146"/>
        <end position="172"/>
    </location>
</feature>
<reference evidence="2 3" key="1">
    <citation type="submission" date="2016-10" db="EMBL/GenBank/DDBJ databases">
        <authorList>
            <person name="Varghese N."/>
        </authorList>
    </citation>
    <scope>NUCLEOTIDE SEQUENCE [LARGE SCALE GENOMIC DNA]</scope>
</reference>
<feature type="region of interest" description="Disordered" evidence="1">
    <location>
        <begin position="143"/>
        <end position="172"/>
    </location>
</feature>
<dbReference type="Proteomes" id="UP000215453">
    <property type="component" value="Chromosome 8"/>
</dbReference>
<proteinExistence type="predicted"/>
<sequence length="193" mass="22091">MPTLIPTPNPLSFHPTLPSSPSPRDPSKNTHSSLADSIDRILSTCSHKLWGFTIYRTTYSSPALWSHCLAKLHLEIEDQLRFDDAVDLLESMSFTVFDDADRFDGASTEDIRRHFNFVGCDGTGARARDGCWSEWWIDEENGGLKGEAKTEREEERKTEEERKERKEKKRVDLNPSRVAQSMMWAGSEFHTLN</sequence>
<organism evidence="2 3">
    <name type="scientific">Zymoseptoria tritici ST99CH_1A5</name>
    <dbReference type="NCBI Taxonomy" id="1276529"/>
    <lineage>
        <taxon>Eukaryota</taxon>
        <taxon>Fungi</taxon>
        <taxon>Dikarya</taxon>
        <taxon>Ascomycota</taxon>
        <taxon>Pezizomycotina</taxon>
        <taxon>Dothideomycetes</taxon>
        <taxon>Dothideomycetidae</taxon>
        <taxon>Mycosphaerellales</taxon>
        <taxon>Mycosphaerellaceae</taxon>
        <taxon>Zymoseptoria</taxon>
    </lineage>
</organism>
<accession>A0A1Y6LSH3</accession>
<evidence type="ECO:0000313" key="3">
    <source>
        <dbReference type="Proteomes" id="UP000215453"/>
    </source>
</evidence>
<name>A0A1Y6LSH3_ZYMTR</name>
<dbReference type="EMBL" id="LT882683">
    <property type="protein sequence ID" value="SMY27336.1"/>
    <property type="molecule type" value="Genomic_DNA"/>
</dbReference>
<dbReference type="AlphaFoldDB" id="A0A1Y6LSH3"/>
<evidence type="ECO:0000256" key="1">
    <source>
        <dbReference type="SAM" id="MobiDB-lite"/>
    </source>
</evidence>
<gene>
    <name evidence="2" type="ORF">ZT1A5_G8780</name>
</gene>